<evidence type="ECO:0000313" key="1">
    <source>
        <dbReference type="EMBL" id="JAH91072.1"/>
    </source>
</evidence>
<protein>
    <submittedName>
        <fullName evidence="1">Uncharacterized protein</fullName>
    </submittedName>
</protein>
<reference evidence="1" key="2">
    <citation type="journal article" date="2015" name="Fish Shellfish Immunol.">
        <title>Early steps in the European eel (Anguilla anguilla)-Vibrio vulnificus interaction in the gills: Role of the RtxA13 toxin.</title>
        <authorList>
            <person name="Callol A."/>
            <person name="Pajuelo D."/>
            <person name="Ebbesson L."/>
            <person name="Teles M."/>
            <person name="MacKenzie S."/>
            <person name="Amaro C."/>
        </authorList>
    </citation>
    <scope>NUCLEOTIDE SEQUENCE</scope>
</reference>
<organism evidence="1">
    <name type="scientific">Anguilla anguilla</name>
    <name type="common">European freshwater eel</name>
    <name type="synonym">Muraena anguilla</name>
    <dbReference type="NCBI Taxonomy" id="7936"/>
    <lineage>
        <taxon>Eukaryota</taxon>
        <taxon>Metazoa</taxon>
        <taxon>Chordata</taxon>
        <taxon>Craniata</taxon>
        <taxon>Vertebrata</taxon>
        <taxon>Euteleostomi</taxon>
        <taxon>Actinopterygii</taxon>
        <taxon>Neopterygii</taxon>
        <taxon>Teleostei</taxon>
        <taxon>Anguilliformes</taxon>
        <taxon>Anguillidae</taxon>
        <taxon>Anguilla</taxon>
    </lineage>
</organism>
<proteinExistence type="predicted"/>
<sequence length="42" mass="4481">MVSITVIFYGFFGLLPFPPGAHIHVHAHAIYSTCTSECAGGM</sequence>
<dbReference type="AlphaFoldDB" id="A0A0E9WL50"/>
<reference evidence="1" key="1">
    <citation type="submission" date="2014-11" db="EMBL/GenBank/DDBJ databases">
        <authorList>
            <person name="Amaro Gonzalez C."/>
        </authorList>
    </citation>
    <scope>NUCLEOTIDE SEQUENCE</scope>
</reference>
<name>A0A0E9WL50_ANGAN</name>
<accession>A0A0E9WL50</accession>
<dbReference type="EMBL" id="GBXM01017505">
    <property type="protein sequence ID" value="JAH91072.1"/>
    <property type="molecule type" value="Transcribed_RNA"/>
</dbReference>